<feature type="region of interest" description="Disordered" evidence="1">
    <location>
        <begin position="223"/>
        <end position="267"/>
    </location>
</feature>
<dbReference type="Proteomes" id="UP000051952">
    <property type="component" value="Unassembled WGS sequence"/>
</dbReference>
<evidence type="ECO:0000313" key="3">
    <source>
        <dbReference type="Proteomes" id="UP000051952"/>
    </source>
</evidence>
<feature type="compositionally biased region" description="Low complexity" evidence="1">
    <location>
        <begin position="49"/>
        <end position="65"/>
    </location>
</feature>
<feature type="compositionally biased region" description="Polar residues" evidence="1">
    <location>
        <begin position="298"/>
        <end position="312"/>
    </location>
</feature>
<feature type="region of interest" description="Disordered" evidence="1">
    <location>
        <begin position="30"/>
        <end position="111"/>
    </location>
</feature>
<feature type="compositionally biased region" description="Polar residues" evidence="1">
    <location>
        <begin position="66"/>
        <end position="86"/>
    </location>
</feature>
<feature type="region of interest" description="Disordered" evidence="1">
    <location>
        <begin position="298"/>
        <end position="330"/>
    </location>
</feature>
<name>A0A0S4JP38_BODSA</name>
<reference evidence="3" key="1">
    <citation type="submission" date="2015-09" db="EMBL/GenBank/DDBJ databases">
        <authorList>
            <consortium name="Pathogen Informatics"/>
        </authorList>
    </citation>
    <scope>NUCLEOTIDE SEQUENCE [LARGE SCALE GENOMIC DNA]</scope>
    <source>
        <strain evidence="3">Lake Konstanz</strain>
    </source>
</reference>
<feature type="compositionally biased region" description="Low complexity" evidence="1">
    <location>
        <begin position="234"/>
        <end position="249"/>
    </location>
</feature>
<dbReference type="AlphaFoldDB" id="A0A0S4JP38"/>
<organism evidence="2 3">
    <name type="scientific">Bodo saltans</name>
    <name type="common">Flagellated protozoan</name>
    <dbReference type="NCBI Taxonomy" id="75058"/>
    <lineage>
        <taxon>Eukaryota</taxon>
        <taxon>Discoba</taxon>
        <taxon>Euglenozoa</taxon>
        <taxon>Kinetoplastea</taxon>
        <taxon>Metakinetoplastina</taxon>
        <taxon>Eubodonida</taxon>
        <taxon>Bodonidae</taxon>
        <taxon>Bodo</taxon>
    </lineage>
</organism>
<accession>A0A0S4JP38</accession>
<keyword evidence="3" id="KW-1185">Reference proteome</keyword>
<proteinExistence type="predicted"/>
<evidence type="ECO:0000256" key="1">
    <source>
        <dbReference type="SAM" id="MobiDB-lite"/>
    </source>
</evidence>
<feature type="compositionally biased region" description="Polar residues" evidence="1">
    <location>
        <begin position="39"/>
        <end position="48"/>
    </location>
</feature>
<protein>
    <submittedName>
        <fullName evidence="2">Uncharacterized protein</fullName>
    </submittedName>
</protein>
<dbReference type="EMBL" id="CYKH01001996">
    <property type="protein sequence ID" value="CUG92041.1"/>
    <property type="molecule type" value="Genomic_DNA"/>
</dbReference>
<sequence length="345" mass="37236">MNSHGFELLQEVSALLATADDNSGALRAAATPESRSFLAPTSSPANTTHARSMNSMHNNNNTSASQLHSQSVATAETQLFSTTTMGQQQQQQDRHDEGSSGNLLPPRSWADSGEFRDDYYRQQALEETIDETIHGDDKAFAVLDALLTTARHNTDLTELDIVCRRVRQSEMEQLQQGLEVLEAYSHYVKRRCNVLYGEINAVNDQQAMLVRCLEAALQQQATEGPMSSPAMMTSQNGRGLQQQQRGSVQTFGDDNQSSAAGSLRGPASRILTQQALSSSSSQSGGKQLAGAALLRTQSTFSSPHPQQQRQGTSAGGGIVSPYRVLGGPLDRNSMQTLLSTAGGYE</sequence>
<dbReference type="VEuPathDB" id="TriTrypDB:BSAL_35260"/>
<evidence type="ECO:0000313" key="2">
    <source>
        <dbReference type="EMBL" id="CUG92041.1"/>
    </source>
</evidence>
<gene>
    <name evidence="2" type="ORF">BSAL_35260</name>
</gene>
<feature type="compositionally biased region" description="Polar residues" evidence="1">
    <location>
        <begin position="250"/>
        <end position="260"/>
    </location>
</feature>